<evidence type="ECO:0000313" key="4">
    <source>
        <dbReference type="Proteomes" id="UP000034264"/>
    </source>
</evidence>
<evidence type="ECO:0000313" key="3">
    <source>
        <dbReference type="EMBL" id="KKU02757.1"/>
    </source>
</evidence>
<dbReference type="EMBL" id="LCKS01000008">
    <property type="protein sequence ID" value="KKU02757.1"/>
    <property type="molecule type" value="Genomic_DNA"/>
</dbReference>
<evidence type="ECO:0000256" key="1">
    <source>
        <dbReference type="SAM" id="Coils"/>
    </source>
</evidence>
<feature type="transmembrane region" description="Helical" evidence="2">
    <location>
        <begin position="6"/>
        <end position="25"/>
    </location>
</feature>
<keyword evidence="1" id="KW-0175">Coiled coil</keyword>
<feature type="coiled-coil region" evidence="1">
    <location>
        <begin position="59"/>
        <end position="124"/>
    </location>
</feature>
<gene>
    <name evidence="3" type="ORF">UX05_C0008G0034</name>
</gene>
<dbReference type="AlphaFoldDB" id="A0A0G1M3U7"/>
<comment type="caution">
    <text evidence="3">The sequence shown here is derived from an EMBL/GenBank/DDBJ whole genome shotgun (WGS) entry which is preliminary data.</text>
</comment>
<proteinExistence type="predicted"/>
<evidence type="ECO:0000256" key="2">
    <source>
        <dbReference type="SAM" id="Phobius"/>
    </source>
</evidence>
<accession>A0A0G1M3U7</accession>
<keyword evidence="2" id="KW-0812">Transmembrane</keyword>
<name>A0A0G1M3U7_9BACT</name>
<organism evidence="3 4">
    <name type="scientific">Candidatus Amesbacteria bacterium GW2011_GWC2_45_19</name>
    <dbReference type="NCBI Taxonomy" id="1618366"/>
    <lineage>
        <taxon>Bacteria</taxon>
        <taxon>Candidatus Amesiibacteriota</taxon>
    </lineage>
</organism>
<sequence length="171" mass="19093">MDYQLISLVATGIAIVGVGLGYLDLGSRKKKEQQEAGKMVDEAQDKAAKILRQAQDKAVQILEKARLDTENRNEKLEIRLDRVEEKEMREFKKTLGQTTAGVMRQKVDEEIMAAQAQIEGYKVKKMQEVDAQAQEMVRQVTRAVLGKALDTSKHTALITAALEEAKTAHVL</sequence>
<keyword evidence="2" id="KW-0472">Membrane</keyword>
<dbReference type="Proteomes" id="UP000034264">
    <property type="component" value="Unassembled WGS sequence"/>
</dbReference>
<reference evidence="3 4" key="1">
    <citation type="journal article" date="2015" name="Nature">
        <title>rRNA introns, odd ribosomes, and small enigmatic genomes across a large radiation of phyla.</title>
        <authorList>
            <person name="Brown C.T."/>
            <person name="Hug L.A."/>
            <person name="Thomas B.C."/>
            <person name="Sharon I."/>
            <person name="Castelle C.J."/>
            <person name="Singh A."/>
            <person name="Wilkins M.J."/>
            <person name="Williams K.H."/>
            <person name="Banfield J.F."/>
        </authorList>
    </citation>
    <scope>NUCLEOTIDE SEQUENCE [LARGE SCALE GENOMIC DNA]</scope>
</reference>
<protein>
    <submittedName>
        <fullName evidence="3">Ribonuclease Y</fullName>
    </submittedName>
</protein>
<keyword evidence="2" id="KW-1133">Transmembrane helix</keyword>